<dbReference type="EMBL" id="MJFZ01000682">
    <property type="protein sequence ID" value="RAW26085.1"/>
    <property type="molecule type" value="Genomic_DNA"/>
</dbReference>
<dbReference type="VEuPathDB" id="FungiDB:PC110_g17502"/>
<evidence type="ECO:0000256" key="1">
    <source>
        <dbReference type="SAM" id="MobiDB-lite"/>
    </source>
</evidence>
<dbReference type="OrthoDB" id="129212at2759"/>
<keyword evidence="3" id="KW-1185">Reference proteome</keyword>
<feature type="region of interest" description="Disordered" evidence="1">
    <location>
        <begin position="76"/>
        <end position="105"/>
    </location>
</feature>
<comment type="caution">
    <text evidence="2">The sequence shown here is derived from an EMBL/GenBank/DDBJ whole genome shotgun (WGS) entry which is preliminary data.</text>
</comment>
<dbReference type="AlphaFoldDB" id="A0A329RMY9"/>
<reference evidence="2 3" key="1">
    <citation type="submission" date="2018-01" db="EMBL/GenBank/DDBJ databases">
        <title>Draft genome of the strawberry crown rot pathogen Phytophthora cactorum.</title>
        <authorList>
            <person name="Armitage A.D."/>
            <person name="Lysoe E."/>
            <person name="Nellist C.F."/>
            <person name="Harrison R.J."/>
            <person name="Brurberg M.B."/>
        </authorList>
    </citation>
    <scope>NUCLEOTIDE SEQUENCE [LARGE SCALE GENOMIC DNA]</scope>
    <source>
        <strain evidence="2 3">10300</strain>
    </source>
</reference>
<proteinExistence type="predicted"/>
<organism evidence="2 3">
    <name type="scientific">Phytophthora cactorum</name>
    <dbReference type="NCBI Taxonomy" id="29920"/>
    <lineage>
        <taxon>Eukaryota</taxon>
        <taxon>Sar</taxon>
        <taxon>Stramenopiles</taxon>
        <taxon>Oomycota</taxon>
        <taxon>Peronosporomycetes</taxon>
        <taxon>Peronosporales</taxon>
        <taxon>Peronosporaceae</taxon>
        <taxon>Phytophthora</taxon>
    </lineage>
</organism>
<evidence type="ECO:0000313" key="2">
    <source>
        <dbReference type="EMBL" id="RAW26085.1"/>
    </source>
</evidence>
<dbReference type="Proteomes" id="UP000251314">
    <property type="component" value="Unassembled WGS sequence"/>
</dbReference>
<protein>
    <submittedName>
        <fullName evidence="2">Uncharacterized protein</fullName>
    </submittedName>
</protein>
<gene>
    <name evidence="2" type="ORF">PC110_g17502</name>
</gene>
<evidence type="ECO:0000313" key="3">
    <source>
        <dbReference type="Proteomes" id="UP000251314"/>
    </source>
</evidence>
<accession>A0A329RMY9</accession>
<name>A0A329RMY9_9STRA</name>
<feature type="compositionally biased region" description="Basic and acidic residues" evidence="1">
    <location>
        <begin position="96"/>
        <end position="105"/>
    </location>
</feature>
<sequence>MARIRSSVASMDSAVAQAVRDVDFKYLWRQLLIAEWTTKRPTGNLSNEWTYTSPEGIYFVGEGAVVAYVLSRGTVGANDSGSDKDSDTEVAAVTDKACEKIPQDR</sequence>